<feature type="compositionally biased region" description="Low complexity" evidence="8">
    <location>
        <begin position="185"/>
        <end position="207"/>
    </location>
</feature>
<comment type="subcellular location">
    <subcellularLocation>
        <location evidence="1">Nucleus</location>
    </subcellularLocation>
</comment>
<dbReference type="Pfam" id="PF12998">
    <property type="entry name" value="ING"/>
    <property type="match status" value="1"/>
</dbReference>
<feature type="compositionally biased region" description="Basic residues" evidence="8">
    <location>
        <begin position="170"/>
        <end position="181"/>
    </location>
</feature>
<sequence length="453" mass="51210">MYQGKGTYLENYLDSISTLPSELNRNFALIRELDYRTYDLVEKIDKLKSNLLVTTNGTRRAVHELTDEKASRHIKQEMKQVIEYSDEKVELSNQTYELIDKHIRKLDTDLKKFETELESAEEEKKKKKSKQSHNNNTIESTTSSSSSSSLTSSTNNTSQLNSSSGGSGGHNHHSTGNKKGKARDSLTSSSSSGNISGMSSSSSSLSSRKQKSMAVDITSITGNNGDADVRVFNANPNDLDLAIDPNEPTYCFCNRVSFGEMVGCENPDCKIEWFHFECVGLTSTPKGKWYCPDNKMKIFNFLDKSENQLKNSIENNTIVKSFGFDVDQINATVNSMVHKGVNHILMVKWDIEGIKIRLDEKDNKRNSAESLKASLLNFISTHSGRVVQSDSVFSFNSHKDMMDCLLHLKREFGWVCFSDRADHAIHNPVVRWVGIMKMENNHEIFDMTDFNYY</sequence>
<evidence type="ECO:0000313" key="12">
    <source>
        <dbReference type="Proteomes" id="UP001344447"/>
    </source>
</evidence>
<evidence type="ECO:0000256" key="8">
    <source>
        <dbReference type="SAM" id="MobiDB-lite"/>
    </source>
</evidence>
<dbReference type="FunFam" id="3.30.40.10:FF:000016">
    <property type="entry name" value="Inhibitor of growth protein"/>
    <property type="match status" value="1"/>
</dbReference>
<dbReference type="Proteomes" id="UP001344447">
    <property type="component" value="Unassembled WGS sequence"/>
</dbReference>
<keyword evidence="12" id="KW-1185">Reference proteome</keyword>
<dbReference type="SUPFAM" id="SSF57903">
    <property type="entry name" value="FYVE/PHD zinc finger"/>
    <property type="match status" value="1"/>
</dbReference>
<dbReference type="CDD" id="cd15587">
    <property type="entry name" value="PHD_Yng1p_like"/>
    <property type="match status" value="1"/>
</dbReference>
<dbReference type="PANTHER" id="PTHR10333:SF42">
    <property type="entry name" value="INHIBITOR OF GROWTH PROTEIN 5"/>
    <property type="match status" value="1"/>
</dbReference>
<evidence type="ECO:0000313" key="11">
    <source>
        <dbReference type="EMBL" id="KAK5581092.1"/>
    </source>
</evidence>
<dbReference type="EMBL" id="JAVFKY010000002">
    <property type="protein sequence ID" value="KAK5581092.1"/>
    <property type="molecule type" value="Genomic_DNA"/>
</dbReference>
<dbReference type="InterPro" id="IPR024610">
    <property type="entry name" value="ING_N_histone-binding"/>
</dbReference>
<feature type="domain" description="Zinc finger PHD-type" evidence="9">
    <location>
        <begin position="250"/>
        <end position="295"/>
    </location>
</feature>
<organism evidence="11 12">
    <name type="scientific">Dictyostelium firmibasis</name>
    <dbReference type="NCBI Taxonomy" id="79012"/>
    <lineage>
        <taxon>Eukaryota</taxon>
        <taxon>Amoebozoa</taxon>
        <taxon>Evosea</taxon>
        <taxon>Eumycetozoa</taxon>
        <taxon>Dictyostelia</taxon>
        <taxon>Dictyosteliales</taxon>
        <taxon>Dictyosteliaceae</taxon>
        <taxon>Dictyostelium</taxon>
    </lineage>
</organism>
<name>A0AAN7YYG0_9MYCE</name>
<dbReference type="SMART" id="SM00249">
    <property type="entry name" value="PHD"/>
    <property type="match status" value="1"/>
</dbReference>
<keyword evidence="3" id="KW-0479">Metal-binding</keyword>
<feature type="domain" description="Inhibitor of growth protein N-terminal histone-binding" evidence="10">
    <location>
        <begin position="8"/>
        <end position="113"/>
    </location>
</feature>
<dbReference type="SMART" id="SM01408">
    <property type="entry name" value="ING"/>
    <property type="match status" value="1"/>
</dbReference>
<accession>A0AAN7YYG0</accession>
<evidence type="ECO:0000256" key="5">
    <source>
        <dbReference type="ARBA" id="ARBA00022833"/>
    </source>
</evidence>
<proteinExistence type="inferred from homology"/>
<evidence type="ECO:0000256" key="4">
    <source>
        <dbReference type="ARBA" id="ARBA00022771"/>
    </source>
</evidence>
<dbReference type="GO" id="GO:0005634">
    <property type="term" value="C:nucleus"/>
    <property type="evidence" value="ECO:0007669"/>
    <property type="project" value="UniProtKB-SubCell"/>
</dbReference>
<comment type="similarity">
    <text evidence="2">Belongs to the ING family.</text>
</comment>
<reference evidence="11 12" key="1">
    <citation type="submission" date="2023-11" db="EMBL/GenBank/DDBJ databases">
        <title>Dfirmibasis_genome.</title>
        <authorList>
            <person name="Edelbroek B."/>
            <person name="Kjellin J."/>
            <person name="Jerlstrom-Hultqvist J."/>
            <person name="Soderbom F."/>
        </authorList>
    </citation>
    <scope>NUCLEOTIDE SEQUENCE [LARGE SCALE GENOMIC DNA]</scope>
    <source>
        <strain evidence="11 12">TNS-C-14</strain>
    </source>
</reference>
<evidence type="ECO:0000256" key="1">
    <source>
        <dbReference type="ARBA" id="ARBA00004123"/>
    </source>
</evidence>
<dbReference type="InterPro" id="IPR028651">
    <property type="entry name" value="ING_fam"/>
</dbReference>
<evidence type="ECO:0000256" key="7">
    <source>
        <dbReference type="ARBA" id="ARBA00023242"/>
    </source>
</evidence>
<keyword evidence="4" id="KW-0863">Zinc-finger</keyword>
<feature type="compositionally biased region" description="Low complexity" evidence="8">
    <location>
        <begin position="132"/>
        <end position="164"/>
    </location>
</feature>
<gene>
    <name evidence="11" type="ORF">RB653_001120</name>
</gene>
<dbReference type="Gene3D" id="3.30.40.10">
    <property type="entry name" value="Zinc/RING finger domain, C3HC4 (zinc finger)"/>
    <property type="match status" value="1"/>
</dbReference>
<dbReference type="GO" id="GO:0006325">
    <property type="term" value="P:chromatin organization"/>
    <property type="evidence" value="ECO:0007669"/>
    <property type="project" value="UniProtKB-KW"/>
</dbReference>
<evidence type="ECO:0000256" key="3">
    <source>
        <dbReference type="ARBA" id="ARBA00022723"/>
    </source>
</evidence>
<feature type="region of interest" description="Disordered" evidence="8">
    <location>
        <begin position="120"/>
        <end position="210"/>
    </location>
</feature>
<evidence type="ECO:0008006" key="13">
    <source>
        <dbReference type="Google" id="ProtNLM"/>
    </source>
</evidence>
<evidence type="ECO:0000256" key="2">
    <source>
        <dbReference type="ARBA" id="ARBA00010210"/>
    </source>
</evidence>
<keyword evidence="5" id="KW-0862">Zinc</keyword>
<keyword evidence="6" id="KW-0156">Chromatin regulator</keyword>
<evidence type="ECO:0000259" key="10">
    <source>
        <dbReference type="SMART" id="SM01408"/>
    </source>
</evidence>
<dbReference type="CDD" id="cd16859">
    <property type="entry name" value="ING_ING4_5"/>
    <property type="match status" value="1"/>
</dbReference>
<keyword evidence="7" id="KW-0539">Nucleus</keyword>
<dbReference type="GO" id="GO:0006355">
    <property type="term" value="P:regulation of DNA-templated transcription"/>
    <property type="evidence" value="ECO:0007669"/>
    <property type="project" value="TreeGrafter"/>
</dbReference>
<dbReference type="PANTHER" id="PTHR10333">
    <property type="entry name" value="INHIBITOR OF GROWTH PROTEIN"/>
    <property type="match status" value="1"/>
</dbReference>
<dbReference type="Gene3D" id="6.10.140.1740">
    <property type="match status" value="1"/>
</dbReference>
<dbReference type="AlphaFoldDB" id="A0AAN7YYG0"/>
<dbReference type="InterPro" id="IPR011011">
    <property type="entry name" value="Znf_FYVE_PHD"/>
</dbReference>
<comment type="caution">
    <text evidence="11">The sequence shown here is derived from an EMBL/GenBank/DDBJ whole genome shotgun (WGS) entry which is preliminary data.</text>
</comment>
<dbReference type="GO" id="GO:0008270">
    <property type="term" value="F:zinc ion binding"/>
    <property type="evidence" value="ECO:0007669"/>
    <property type="project" value="UniProtKB-KW"/>
</dbReference>
<evidence type="ECO:0000259" key="9">
    <source>
        <dbReference type="SMART" id="SM00249"/>
    </source>
</evidence>
<evidence type="ECO:0000256" key="6">
    <source>
        <dbReference type="ARBA" id="ARBA00022853"/>
    </source>
</evidence>
<dbReference type="InterPro" id="IPR013083">
    <property type="entry name" value="Znf_RING/FYVE/PHD"/>
</dbReference>
<protein>
    <recommendedName>
        <fullName evidence="13">Inhibitor of growth protein</fullName>
    </recommendedName>
</protein>
<dbReference type="InterPro" id="IPR001965">
    <property type="entry name" value="Znf_PHD"/>
</dbReference>